<name>D3V1X6_XENBS</name>
<reference evidence="1" key="1">
    <citation type="journal article" date="2011" name="PLoS ONE">
        <title>The entomopathogenic bacterial endosymbionts xenorhabdus and photorhabdus: convergent lifestyles from divergent genomes.</title>
        <authorList>
            <person name="Chaston J.M."/>
            <person name="Suen G."/>
            <person name="Tucker S.L."/>
            <person name="Andersen A.W."/>
            <person name="Bhasin A."/>
            <person name="Bode E."/>
            <person name="Bode H.B."/>
            <person name="Brachmann A.O."/>
            <person name="Cowles C.E."/>
            <person name="Cowles K.N."/>
            <person name="Darby C."/>
            <person name="de Leon L."/>
            <person name="Drace K."/>
            <person name="Du Z."/>
            <person name="Givaudan A."/>
            <person name="Herbert Tran E.E."/>
            <person name="Jewell K.A."/>
            <person name="Knack J.J."/>
            <person name="Krasomil-Osterfeld K.C."/>
            <person name="Kukor R."/>
            <person name="Lanois A."/>
            <person name="Latreille P."/>
            <person name="Leimgruber N.K."/>
            <person name="Lipke C.M."/>
            <person name="Liu R."/>
            <person name="Lu X."/>
            <person name="Martens E.C."/>
            <person name="Marri P.R."/>
            <person name="Medigue C."/>
            <person name="Menard M.L."/>
            <person name="Miller N.M."/>
            <person name="Morales-Soto N."/>
            <person name="Norton S."/>
            <person name="Ogier J.C."/>
            <person name="Orchard S.S."/>
            <person name="Park D."/>
            <person name="Park Y."/>
            <person name="Qurollo B.A."/>
            <person name="Sugar D.R."/>
            <person name="Richards G.R."/>
            <person name="Rouy Z."/>
            <person name="Slominski B."/>
            <person name="Slominski K."/>
            <person name="Snyder H."/>
            <person name="Tjaden B.C."/>
            <person name="van der Hoeven R."/>
            <person name="Welch R.D."/>
            <person name="Wheeler C."/>
            <person name="Xiang B."/>
            <person name="Barbazuk B."/>
            <person name="Gaudriault S."/>
            <person name="Goodner B."/>
            <person name="Slater S.C."/>
            <person name="Forst S."/>
            <person name="Goldman B.S."/>
            <person name="Goodrich-Blair H."/>
        </authorList>
    </citation>
    <scope>NUCLEOTIDE SEQUENCE [LARGE SCALE GENOMIC DNA]</scope>
    <source>
        <strain evidence="1">SS-2004</strain>
    </source>
</reference>
<dbReference type="KEGG" id="xbo:XBJ1_2546"/>
<dbReference type="EMBL" id="FN667741">
    <property type="protein sequence ID" value="CBJ81670.1"/>
    <property type="molecule type" value="Genomic_DNA"/>
</dbReference>
<proteinExistence type="predicted"/>
<gene>
    <name evidence="1" type="ordered locus">XBJ1_2546</name>
</gene>
<dbReference type="AlphaFoldDB" id="D3V1X6"/>
<protein>
    <submittedName>
        <fullName evidence="1">Uncharacterized protein</fullName>
    </submittedName>
</protein>
<dbReference type="Proteomes" id="UP000002045">
    <property type="component" value="Chromosome"/>
</dbReference>
<dbReference type="STRING" id="406818.XBJ1_2546"/>
<dbReference type="HOGENOM" id="CLU_2195916_0_0_6"/>
<evidence type="ECO:0000313" key="2">
    <source>
        <dbReference type="Proteomes" id="UP000002045"/>
    </source>
</evidence>
<sequence>MLELTLTTVRKSNYRHLKSLSTVVTHTKDHLHEIKFVYFQFVISNLLLHSVSYVHNSSNYLCTLLKLKIHINTQSYYLTMLINYQSSLHPTHPFADYIDEISTPFATT</sequence>
<organism evidence="1 2">
    <name type="scientific">Xenorhabdus bovienii (strain SS-2004)</name>
    <name type="common">Xenorhabdus nematophila subsp. bovienii</name>
    <dbReference type="NCBI Taxonomy" id="406818"/>
    <lineage>
        <taxon>Bacteria</taxon>
        <taxon>Pseudomonadati</taxon>
        <taxon>Pseudomonadota</taxon>
        <taxon>Gammaproteobacteria</taxon>
        <taxon>Enterobacterales</taxon>
        <taxon>Morganellaceae</taxon>
        <taxon>Xenorhabdus</taxon>
    </lineage>
</organism>
<evidence type="ECO:0000313" key="1">
    <source>
        <dbReference type="EMBL" id="CBJ81670.1"/>
    </source>
</evidence>
<accession>D3V1X6</accession>